<evidence type="ECO:0000256" key="1">
    <source>
        <dbReference type="ARBA" id="ARBA00004141"/>
    </source>
</evidence>
<dbReference type="Gene3D" id="3.40.50.2300">
    <property type="match status" value="1"/>
</dbReference>
<dbReference type="InterPro" id="IPR017978">
    <property type="entry name" value="GPCR_3_C"/>
</dbReference>
<keyword evidence="5 9" id="KW-0472">Membrane</keyword>
<dbReference type="Proteomes" id="UP000271098">
    <property type="component" value="Unassembled WGS sequence"/>
</dbReference>
<evidence type="ECO:0000256" key="7">
    <source>
        <dbReference type="ARBA" id="ARBA00023180"/>
    </source>
</evidence>
<dbReference type="GO" id="GO:0007214">
    <property type="term" value="P:gamma-aminobutyric acid signaling pathway"/>
    <property type="evidence" value="ECO:0007669"/>
    <property type="project" value="TreeGrafter"/>
</dbReference>
<dbReference type="Pfam" id="PF00003">
    <property type="entry name" value="7tm_3"/>
    <property type="match status" value="1"/>
</dbReference>
<evidence type="ECO:0000256" key="6">
    <source>
        <dbReference type="ARBA" id="ARBA00023170"/>
    </source>
</evidence>
<keyword evidence="7" id="KW-0325">Glycoprotein</keyword>
<name>A0A183CUU9_9BILA</name>
<feature type="transmembrane region" description="Helical" evidence="9">
    <location>
        <begin position="273"/>
        <end position="292"/>
    </location>
</feature>
<dbReference type="InterPro" id="IPR001828">
    <property type="entry name" value="ANF_lig-bd_rcpt"/>
</dbReference>
<evidence type="ECO:0000256" key="8">
    <source>
        <dbReference type="ARBA" id="ARBA00023224"/>
    </source>
</evidence>
<evidence type="ECO:0000256" key="3">
    <source>
        <dbReference type="ARBA" id="ARBA00022989"/>
    </source>
</evidence>
<evidence type="ECO:0000256" key="4">
    <source>
        <dbReference type="ARBA" id="ARBA00023040"/>
    </source>
</evidence>
<comment type="subcellular location">
    <subcellularLocation>
        <location evidence="1">Membrane</location>
        <topology evidence="1">Multi-pass membrane protein</topology>
    </subcellularLocation>
</comment>
<evidence type="ECO:0000256" key="9">
    <source>
        <dbReference type="SAM" id="Phobius"/>
    </source>
</evidence>
<dbReference type="AlphaFoldDB" id="A0A183CUU9"/>
<dbReference type="PANTHER" id="PTHR10519:SF77">
    <property type="entry name" value="GAMMA-AMINOBUTYRIC ACID TYPE B RECEPTOR SUBUNIT 1"/>
    <property type="match status" value="1"/>
</dbReference>
<evidence type="ECO:0000259" key="10">
    <source>
        <dbReference type="Pfam" id="PF00003"/>
    </source>
</evidence>
<reference evidence="14" key="1">
    <citation type="submission" date="2016-06" db="UniProtKB">
        <authorList>
            <consortium name="WormBaseParasite"/>
        </authorList>
    </citation>
    <scope>IDENTIFICATION</scope>
</reference>
<keyword evidence="8" id="KW-0807">Transducer</keyword>
<dbReference type="InterPro" id="IPR028082">
    <property type="entry name" value="Peripla_BP_I"/>
</dbReference>
<keyword evidence="2 9" id="KW-0812">Transmembrane</keyword>
<protein>
    <submittedName>
        <fullName evidence="14">ANF_receptor domain-containing protein</fullName>
    </submittedName>
</protein>
<feature type="domain" description="Receptor ligand binding region" evidence="11">
    <location>
        <begin position="32"/>
        <end position="129"/>
    </location>
</feature>
<gene>
    <name evidence="12" type="ORF">GPUH_LOCUS240</name>
</gene>
<keyword evidence="6" id="KW-0675">Receptor</keyword>
<dbReference type="Pfam" id="PF01094">
    <property type="entry name" value="ANF_receptor"/>
    <property type="match status" value="1"/>
</dbReference>
<evidence type="ECO:0000313" key="12">
    <source>
        <dbReference type="EMBL" id="VDK27668.1"/>
    </source>
</evidence>
<dbReference type="EMBL" id="UYRT01000180">
    <property type="protein sequence ID" value="VDK27668.1"/>
    <property type="molecule type" value="Genomic_DNA"/>
</dbReference>
<organism evidence="14">
    <name type="scientific">Gongylonema pulchrum</name>
    <dbReference type="NCBI Taxonomy" id="637853"/>
    <lineage>
        <taxon>Eukaryota</taxon>
        <taxon>Metazoa</taxon>
        <taxon>Ecdysozoa</taxon>
        <taxon>Nematoda</taxon>
        <taxon>Chromadorea</taxon>
        <taxon>Rhabditida</taxon>
        <taxon>Spirurina</taxon>
        <taxon>Spiruromorpha</taxon>
        <taxon>Spiruroidea</taxon>
        <taxon>Gongylonematidae</taxon>
        <taxon>Gongylonema</taxon>
    </lineage>
</organism>
<dbReference type="InterPro" id="IPR002455">
    <property type="entry name" value="GPCR3_GABA-B"/>
</dbReference>
<feature type="domain" description="G-protein coupled receptors family 3 profile" evidence="10">
    <location>
        <begin position="232"/>
        <end position="298"/>
    </location>
</feature>
<sequence>MIEAAQYHITTESVMLSRDEEPTISGMTGKQFQRRLMNLLTTDPAETGGFPEAPLAYDAVWAVALAFNCTLSKLRSGRKLEDFTYNNTAIAKKLFTCVKDTQFRGVSGQVMFNDLGDRIARTQIEQLQDGKYQILGFYDTTTLRLDWYGKEKFATVNGLPPPDSTLIMESLLAVDLEVYLNELSRIAIAAFTSSTLPVRECCLASADEDLLVVTNSTTVACTGQKSTRFPQLYYAIAVLAAIGIFVACTIFIFNFKNSEKTIIMQSQPQCNNILLVGCILCSLSLLLLGLPARGITIPKHSFTLLCHVCLFFANHF</sequence>
<dbReference type="PRINTS" id="PR01177">
    <property type="entry name" value="GABAB1RECPTR"/>
</dbReference>
<dbReference type="PANTHER" id="PTHR10519">
    <property type="entry name" value="GABA-B RECEPTOR"/>
    <property type="match status" value="1"/>
</dbReference>
<keyword evidence="3 9" id="KW-1133">Transmembrane helix</keyword>
<accession>A0A183CUU9</accession>
<evidence type="ECO:0000256" key="5">
    <source>
        <dbReference type="ARBA" id="ARBA00023136"/>
    </source>
</evidence>
<keyword evidence="4" id="KW-0297">G-protein coupled receptor</keyword>
<keyword evidence="13" id="KW-1185">Reference proteome</keyword>
<proteinExistence type="predicted"/>
<evidence type="ECO:0000313" key="14">
    <source>
        <dbReference type="WBParaSite" id="GPUH_0000023901-mRNA-1"/>
    </source>
</evidence>
<dbReference type="GO" id="GO:0004965">
    <property type="term" value="F:G protein-coupled GABA receptor activity"/>
    <property type="evidence" value="ECO:0007669"/>
    <property type="project" value="InterPro"/>
</dbReference>
<feature type="transmembrane region" description="Helical" evidence="9">
    <location>
        <begin position="232"/>
        <end position="253"/>
    </location>
</feature>
<dbReference type="WBParaSite" id="GPUH_0000023901-mRNA-1">
    <property type="protein sequence ID" value="GPUH_0000023901-mRNA-1"/>
    <property type="gene ID" value="GPUH_0000023901"/>
</dbReference>
<dbReference type="GO" id="GO:0038039">
    <property type="term" value="C:G protein-coupled receptor heterodimeric complex"/>
    <property type="evidence" value="ECO:0007669"/>
    <property type="project" value="TreeGrafter"/>
</dbReference>
<evidence type="ECO:0000313" key="13">
    <source>
        <dbReference type="Proteomes" id="UP000271098"/>
    </source>
</evidence>
<dbReference type="OrthoDB" id="5818613at2759"/>
<evidence type="ECO:0000259" key="11">
    <source>
        <dbReference type="Pfam" id="PF01094"/>
    </source>
</evidence>
<dbReference type="SUPFAM" id="SSF53822">
    <property type="entry name" value="Periplasmic binding protein-like I"/>
    <property type="match status" value="1"/>
</dbReference>
<reference evidence="12 13" key="2">
    <citation type="submission" date="2018-11" db="EMBL/GenBank/DDBJ databases">
        <authorList>
            <consortium name="Pathogen Informatics"/>
        </authorList>
    </citation>
    <scope>NUCLEOTIDE SEQUENCE [LARGE SCALE GENOMIC DNA]</scope>
</reference>
<evidence type="ECO:0000256" key="2">
    <source>
        <dbReference type="ARBA" id="ARBA00022692"/>
    </source>
</evidence>